<evidence type="ECO:0000256" key="7">
    <source>
        <dbReference type="SAM" id="SignalP"/>
    </source>
</evidence>
<keyword evidence="10" id="KW-1185">Reference proteome</keyword>
<dbReference type="SUPFAM" id="SSF51445">
    <property type="entry name" value="(Trans)glycosidases"/>
    <property type="match status" value="1"/>
</dbReference>
<comment type="similarity">
    <text evidence="1">Belongs to the glycosyl hydrolase 29 family.</text>
</comment>
<dbReference type="GO" id="GO:0006004">
    <property type="term" value="P:fucose metabolic process"/>
    <property type="evidence" value="ECO:0007669"/>
    <property type="project" value="TreeGrafter"/>
</dbReference>
<dbReference type="InParanoid" id="A0A1Q5PWW1"/>
<dbReference type="PROSITE" id="PS50022">
    <property type="entry name" value="FA58C_3"/>
    <property type="match status" value="1"/>
</dbReference>
<evidence type="ECO:0000313" key="10">
    <source>
        <dbReference type="Proteomes" id="UP000185612"/>
    </source>
</evidence>
<keyword evidence="4" id="KW-0378">Hydrolase</keyword>
<dbReference type="InterPro" id="IPR057739">
    <property type="entry name" value="Glyco_hydro_29_N"/>
</dbReference>
<dbReference type="InterPro" id="IPR000933">
    <property type="entry name" value="Glyco_hydro_29"/>
</dbReference>
<evidence type="ECO:0000259" key="8">
    <source>
        <dbReference type="PROSITE" id="PS50022"/>
    </source>
</evidence>
<evidence type="ECO:0000256" key="4">
    <source>
        <dbReference type="ARBA" id="ARBA00022801"/>
    </source>
</evidence>
<reference evidence="10" key="1">
    <citation type="submission" date="2016-12" db="EMBL/GenBank/DDBJ databases">
        <authorList>
            <person name="Meng X."/>
        </authorList>
    </citation>
    <scope>NUCLEOTIDE SEQUENCE [LARGE SCALE GENOMIC DNA]</scope>
    <source>
        <strain evidence="10">DSM 20732</strain>
    </source>
</reference>
<dbReference type="SUPFAM" id="SSF49785">
    <property type="entry name" value="Galactose-binding domain-like"/>
    <property type="match status" value="2"/>
</dbReference>
<dbReference type="InterPro" id="IPR000421">
    <property type="entry name" value="FA58C"/>
</dbReference>
<protein>
    <recommendedName>
        <fullName evidence="2">alpha-L-fucosidase</fullName>
        <ecNumber evidence="2">3.2.1.51</ecNumber>
    </recommendedName>
</protein>
<name>A0A1Q5PWW1_9ACTO</name>
<comment type="caution">
    <text evidence="9">The sequence shown here is derived from an EMBL/GenBank/DDBJ whole genome shotgun (WGS) entry which is preliminary data.</text>
</comment>
<feature type="region of interest" description="Disordered" evidence="6">
    <location>
        <begin position="922"/>
        <end position="941"/>
    </location>
</feature>
<dbReference type="Pfam" id="PF04122">
    <property type="entry name" value="CW_binding_2"/>
    <property type="match status" value="3"/>
</dbReference>
<evidence type="ECO:0000313" key="9">
    <source>
        <dbReference type="EMBL" id="OKL52047.1"/>
    </source>
</evidence>
<dbReference type="Pfam" id="PF00754">
    <property type="entry name" value="F5_F8_type_C"/>
    <property type="match status" value="2"/>
</dbReference>
<dbReference type="Proteomes" id="UP000185612">
    <property type="component" value="Unassembled WGS sequence"/>
</dbReference>
<gene>
    <name evidence="9" type="ORF">BSZ40_03740</name>
</gene>
<dbReference type="PANTHER" id="PTHR10030">
    <property type="entry name" value="ALPHA-L-FUCOSIDASE"/>
    <property type="match status" value="1"/>
</dbReference>
<dbReference type="OrthoDB" id="5526311at2"/>
<accession>A0A1Q5PWW1</accession>
<evidence type="ECO:0000256" key="3">
    <source>
        <dbReference type="ARBA" id="ARBA00022729"/>
    </source>
</evidence>
<dbReference type="GO" id="GO:0004560">
    <property type="term" value="F:alpha-L-fucosidase activity"/>
    <property type="evidence" value="ECO:0007669"/>
    <property type="project" value="InterPro"/>
</dbReference>
<feature type="chain" id="PRO_5013384490" description="alpha-L-fucosidase" evidence="7">
    <location>
        <begin position="29"/>
        <end position="1389"/>
    </location>
</feature>
<feature type="compositionally biased region" description="Pro residues" evidence="6">
    <location>
        <begin position="1068"/>
        <end position="1090"/>
    </location>
</feature>
<dbReference type="EC" id="3.2.1.51" evidence="2"/>
<dbReference type="GO" id="GO:0005764">
    <property type="term" value="C:lysosome"/>
    <property type="evidence" value="ECO:0007669"/>
    <property type="project" value="TreeGrafter"/>
</dbReference>
<dbReference type="PANTHER" id="PTHR10030:SF37">
    <property type="entry name" value="ALPHA-L-FUCOSIDASE-RELATED"/>
    <property type="match status" value="1"/>
</dbReference>
<dbReference type="STRING" id="52770.BSZ40_03740"/>
<dbReference type="InterPro" id="IPR017853">
    <property type="entry name" value="GH"/>
</dbReference>
<sequence>MRLSTFRRVSGASAIAVLLALGPTTTYADEPAVIHLDVGFAGSMATDNQYTTQGDEVMRGGLSVHHGATVEEAADGLEKHLKVDGGNQRLEFAAASFGAAEGQARTGFKAEMRFTPRDNQQELGTVFSYGGNLFVRYQGGQLKYGFSSHANGQWQDHAQSAALPRAGQEHILQLAYLPQDNGATLQVRLDGQELPAVTANAWAHNSQGNANKFAFGGEINADASNRGLRGEYARIRVTDPGADFVLTPSTPPGENPGNPDCEFEPFTPANFVPVTSADCPQKILAAASAARPNDKQVRFHEAGLTAFLHFGINTFYGQEWGHGTEDPARFNPSQLDTDQWARTLAAQGFRYAILTVKHHDGFMLYNSRYTDFDVASSPWRDGQGDVVRDFVNSAHRYGLKVGIYLSPADSSMERKGIFGNGSERTARQIPTLVENDDRAARVASGDLPSFTYQATDYGTLFLNTLYELLTEYGPIDEVWFDGAAGNTAGTERFDYDAFYDLIGKLQPNAAVAVAGRDVRWVGNEGGLAREAEWNPQAVHEAVPGGRIYPKPSDTARDLGSSQSIIGAVQSGTANYLHWWPAEADTSIRGGWFWHASQGPKSLATLQGVYNRSVGRNSILLLNVPPDRAGRIDGRDVARLLQLRRWVRQSMPYDLAVGRPGAVGTTQATVAAPELTDGNRYTAPAPVQLPAVFEVDLGETTEISRIGLGEEIKGGGQQVEAYTVEALTESGWVEVSTGPTIGYKRLDVLTEPVQASKVRLTVTAARGPVHISALEVFRADAEFEVPTDYYLDVTAPQAGTGLSEQSPFNTVEQLKAVTFLPGTTLHVKRGTTVGGDLVLWGYGSQSRPAKIAFYGTGADPVVQTGADTTVTWEQYLEANALRARGFVVGNQAPAVTDGDDPALEEVAPPSYPNTINPRTISVQASSEETQREDGRASNVLDGDGETIWHSRWSGAPIGTPPNELIFDLGKEYDLTALRYTARSQSDALNSKIKDYEIYVSAEAGQRGKLVASGEFTESADEQRVTFAAARGRYVTLRAVSSQSTRNGSFSSAAEVRLEGTVGGGQATPTPTPTPTVTPTPTPTVTPTPTPTAAPLATERTAGRNRVETALAVASSLPGNWPTVVLASGTNHADALAATPLAATLDAPMLLTTGEKLEPALRQALMDKQVQRVYLIGGTGSVPEAKVQELRQLGMQVERVAGRNRFATATAVAETMVAAGMPIERVLVADGLNHADALAAGAVAAAADAVVVLTDARGVPAETRQFLAKHQTDVVAVGGHADRALRQAGLSSTKTIVGSNRYETAAKLADEFLPRTGVVVLASGETYPDALAGGTLAARLQARLLLTAGNQLSAPTAELLRRSPEVGKVILVGGEGSLSAQVTEALRQLRN</sequence>
<proteinExistence type="inferred from homology"/>
<dbReference type="Pfam" id="PF01120">
    <property type="entry name" value="Alpha_L_fucos"/>
    <property type="match status" value="1"/>
</dbReference>
<dbReference type="InterPro" id="IPR008979">
    <property type="entry name" value="Galactose-bd-like_sf"/>
</dbReference>
<feature type="domain" description="F5/8 type C" evidence="8">
    <location>
        <begin position="905"/>
        <end position="1059"/>
    </location>
</feature>
<dbReference type="Gene3D" id="3.20.20.80">
    <property type="entry name" value="Glycosidases"/>
    <property type="match status" value="1"/>
</dbReference>
<evidence type="ECO:0000256" key="5">
    <source>
        <dbReference type="ARBA" id="ARBA00023295"/>
    </source>
</evidence>
<dbReference type="SMART" id="SM00812">
    <property type="entry name" value="Alpha_L_fucos"/>
    <property type="match status" value="1"/>
</dbReference>
<evidence type="ECO:0000256" key="1">
    <source>
        <dbReference type="ARBA" id="ARBA00007951"/>
    </source>
</evidence>
<keyword evidence="3 7" id="KW-0732">Signal</keyword>
<organism evidence="9 10">
    <name type="scientific">Buchananella hordeovulneris</name>
    <dbReference type="NCBI Taxonomy" id="52770"/>
    <lineage>
        <taxon>Bacteria</taxon>
        <taxon>Bacillati</taxon>
        <taxon>Actinomycetota</taxon>
        <taxon>Actinomycetes</taxon>
        <taxon>Actinomycetales</taxon>
        <taxon>Actinomycetaceae</taxon>
        <taxon>Buchananella</taxon>
    </lineage>
</organism>
<dbReference type="GO" id="GO:0016139">
    <property type="term" value="P:glycoside catabolic process"/>
    <property type="evidence" value="ECO:0007669"/>
    <property type="project" value="TreeGrafter"/>
</dbReference>
<dbReference type="EMBL" id="MQVS01000003">
    <property type="protein sequence ID" value="OKL52047.1"/>
    <property type="molecule type" value="Genomic_DNA"/>
</dbReference>
<feature type="signal peptide" evidence="7">
    <location>
        <begin position="1"/>
        <end position="28"/>
    </location>
</feature>
<keyword evidence="5" id="KW-0326">Glycosidase</keyword>
<dbReference type="InterPro" id="IPR007253">
    <property type="entry name" value="Cell_wall-bd_2"/>
</dbReference>
<evidence type="ECO:0000256" key="6">
    <source>
        <dbReference type="SAM" id="MobiDB-lite"/>
    </source>
</evidence>
<dbReference type="RefSeq" id="WP_073823472.1">
    <property type="nucleotide sequence ID" value="NZ_MQVS01000003.1"/>
</dbReference>
<dbReference type="Gene3D" id="3.40.50.12090">
    <property type="match status" value="2"/>
</dbReference>
<dbReference type="Gene3D" id="2.60.120.260">
    <property type="entry name" value="Galactose-binding domain-like"/>
    <property type="match status" value="2"/>
</dbReference>
<evidence type="ECO:0000256" key="2">
    <source>
        <dbReference type="ARBA" id="ARBA00012662"/>
    </source>
</evidence>
<feature type="region of interest" description="Disordered" evidence="6">
    <location>
        <begin position="1059"/>
        <end position="1093"/>
    </location>
</feature>